<dbReference type="HOGENOM" id="CLU_3063133_0_0_5"/>
<name>S9QKM6_9RHOB</name>
<sequence>MRRKAEKIKLAACEGDWICRQTLTPLVLIGLTLLHPSRDKTQPHSCITYVIAL</sequence>
<reference evidence="2" key="1">
    <citation type="journal article" date="2013" name="Stand. Genomic Sci.">
        <title>Genome sequence of the Litoreibacter arenae type strain (DSM 19593(T)), a member of the Roseobacter clade isolated from sea sand.</title>
        <authorList>
            <person name="Riedel T."/>
            <person name="Fiebig A."/>
            <person name="Petersen J."/>
            <person name="Gronow S."/>
            <person name="Kyrpides N.C."/>
            <person name="Goker M."/>
            <person name="Klenk H.P."/>
        </authorList>
    </citation>
    <scope>NUCLEOTIDE SEQUENCE [LARGE SCALE GENOMIC DNA]</scope>
    <source>
        <strain evidence="2">DSM 19593</strain>
    </source>
</reference>
<dbReference type="Proteomes" id="UP000015351">
    <property type="component" value="Unassembled WGS sequence"/>
</dbReference>
<protein>
    <submittedName>
        <fullName evidence="1">Uncharacterized protein</fullName>
    </submittedName>
</protein>
<comment type="caution">
    <text evidence="1">The sequence shown here is derived from an EMBL/GenBank/DDBJ whole genome shotgun (WGS) entry which is preliminary data.</text>
</comment>
<accession>S9QKM6</accession>
<organism evidence="1 2">
    <name type="scientific">Litoreibacter arenae DSM 19593</name>
    <dbReference type="NCBI Taxonomy" id="1123360"/>
    <lineage>
        <taxon>Bacteria</taxon>
        <taxon>Pseudomonadati</taxon>
        <taxon>Pseudomonadota</taxon>
        <taxon>Alphaproteobacteria</taxon>
        <taxon>Rhodobacterales</taxon>
        <taxon>Roseobacteraceae</taxon>
        <taxon>Litoreibacter</taxon>
    </lineage>
</organism>
<gene>
    <name evidence="1" type="ORF">thalar_01451</name>
</gene>
<evidence type="ECO:0000313" key="1">
    <source>
        <dbReference type="EMBL" id="EPX80113.1"/>
    </source>
</evidence>
<dbReference type="EMBL" id="AONI01000009">
    <property type="protein sequence ID" value="EPX80113.1"/>
    <property type="molecule type" value="Genomic_DNA"/>
</dbReference>
<keyword evidence="2" id="KW-1185">Reference proteome</keyword>
<proteinExistence type="predicted"/>
<evidence type="ECO:0000313" key="2">
    <source>
        <dbReference type="Proteomes" id="UP000015351"/>
    </source>
</evidence>
<dbReference type="AlphaFoldDB" id="S9QKM6"/>